<feature type="non-terminal residue" evidence="1">
    <location>
        <position position="105"/>
    </location>
</feature>
<reference evidence="1" key="1">
    <citation type="submission" date="2018-05" db="EMBL/GenBank/DDBJ databases">
        <authorList>
            <person name="Lanie J.A."/>
            <person name="Ng W.-L."/>
            <person name="Kazmierczak K.M."/>
            <person name="Andrzejewski T.M."/>
            <person name="Davidsen T.M."/>
            <person name="Wayne K.J."/>
            <person name="Tettelin H."/>
            <person name="Glass J.I."/>
            <person name="Rusch D."/>
            <person name="Podicherti R."/>
            <person name="Tsui H.-C.T."/>
            <person name="Winkler M.E."/>
        </authorList>
    </citation>
    <scope>NUCLEOTIDE SEQUENCE</scope>
</reference>
<name>A0A383B7N6_9ZZZZ</name>
<proteinExistence type="predicted"/>
<dbReference type="InterPro" id="IPR036908">
    <property type="entry name" value="RlpA-like_sf"/>
</dbReference>
<evidence type="ECO:0000313" key="1">
    <source>
        <dbReference type="EMBL" id="SVE15425.1"/>
    </source>
</evidence>
<sequence>VLKKQVKENKKIDNKIYYFIGDPYYIEGVKYTPEENYSYQAVGLATYYDKELHNKRTSNNDLNKVTELLGRHKTLPLPSIVKITNLENGIFLTIKIVDRHDDNAS</sequence>
<organism evidence="1">
    <name type="scientific">marine metagenome</name>
    <dbReference type="NCBI Taxonomy" id="408172"/>
    <lineage>
        <taxon>unclassified sequences</taxon>
        <taxon>metagenomes</taxon>
        <taxon>ecological metagenomes</taxon>
    </lineage>
</organism>
<accession>A0A383B7N6</accession>
<dbReference type="EMBL" id="UINC01197776">
    <property type="protein sequence ID" value="SVE15425.1"/>
    <property type="molecule type" value="Genomic_DNA"/>
</dbReference>
<dbReference type="PANTHER" id="PTHR34183">
    <property type="entry name" value="ENDOLYTIC PEPTIDOGLYCAN TRANSGLYCOSYLASE RLPA"/>
    <property type="match status" value="1"/>
</dbReference>
<feature type="non-terminal residue" evidence="1">
    <location>
        <position position="1"/>
    </location>
</feature>
<dbReference type="CDD" id="cd22268">
    <property type="entry name" value="DPBB_RlpA-like"/>
    <property type="match status" value="1"/>
</dbReference>
<dbReference type="GO" id="GO:0009279">
    <property type="term" value="C:cell outer membrane"/>
    <property type="evidence" value="ECO:0007669"/>
    <property type="project" value="TreeGrafter"/>
</dbReference>
<dbReference type="Gene3D" id="2.40.40.10">
    <property type="entry name" value="RlpA-like domain"/>
    <property type="match status" value="1"/>
</dbReference>
<protein>
    <submittedName>
        <fullName evidence="1">Uncharacterized protein</fullName>
    </submittedName>
</protein>
<dbReference type="AlphaFoldDB" id="A0A383B7N6"/>
<gene>
    <name evidence="1" type="ORF">METZ01_LOCUS468279</name>
</gene>
<dbReference type="PANTHER" id="PTHR34183:SF1">
    <property type="entry name" value="ENDOLYTIC PEPTIDOGLYCAN TRANSGLYCOSYLASE RLPA"/>
    <property type="match status" value="1"/>
</dbReference>